<organism evidence="8 9">
    <name type="scientific">Aurantimonas aggregata</name>
    <dbReference type="NCBI Taxonomy" id="2047720"/>
    <lineage>
        <taxon>Bacteria</taxon>
        <taxon>Pseudomonadati</taxon>
        <taxon>Pseudomonadota</taxon>
        <taxon>Alphaproteobacteria</taxon>
        <taxon>Hyphomicrobiales</taxon>
        <taxon>Aurantimonadaceae</taxon>
        <taxon>Aurantimonas</taxon>
    </lineage>
</organism>
<protein>
    <submittedName>
        <fullName evidence="8">Tyrosine-type recombinase/integrase</fullName>
    </submittedName>
</protein>
<dbReference type="CDD" id="cd00801">
    <property type="entry name" value="INT_P4_C"/>
    <property type="match status" value="1"/>
</dbReference>
<reference evidence="8 9" key="1">
    <citation type="submission" date="2020-01" db="EMBL/GenBank/DDBJ databases">
        <title>Genomes of bacteria type strains.</title>
        <authorList>
            <person name="Chen J."/>
            <person name="Zhu S."/>
            <person name="Chen J."/>
        </authorList>
    </citation>
    <scope>NUCLEOTIDE SEQUENCE [LARGE SCALE GENOMIC DNA]</scope>
    <source>
        <strain evidence="8 9">KCTC 52919</strain>
    </source>
</reference>
<dbReference type="InterPro" id="IPR013762">
    <property type="entry name" value="Integrase-like_cat_sf"/>
</dbReference>
<keyword evidence="3 5" id="KW-0238">DNA-binding</keyword>
<evidence type="ECO:0000256" key="1">
    <source>
        <dbReference type="ARBA" id="ARBA00008857"/>
    </source>
</evidence>
<feature type="domain" description="Core-binding (CB)" evidence="7">
    <location>
        <begin position="98"/>
        <end position="179"/>
    </location>
</feature>
<evidence type="ECO:0000259" key="6">
    <source>
        <dbReference type="PROSITE" id="PS51898"/>
    </source>
</evidence>
<evidence type="ECO:0000256" key="2">
    <source>
        <dbReference type="ARBA" id="ARBA00022908"/>
    </source>
</evidence>
<name>A0A6L9MFC4_9HYPH</name>
<gene>
    <name evidence="8" type="ORF">GTW51_07510</name>
</gene>
<dbReference type="InterPro" id="IPR044068">
    <property type="entry name" value="CB"/>
</dbReference>
<dbReference type="Proteomes" id="UP000476332">
    <property type="component" value="Unassembled WGS sequence"/>
</dbReference>
<dbReference type="InterPro" id="IPR002104">
    <property type="entry name" value="Integrase_catalytic"/>
</dbReference>
<dbReference type="PANTHER" id="PTHR30629:SF2">
    <property type="entry name" value="PROPHAGE INTEGRASE INTS-RELATED"/>
    <property type="match status" value="1"/>
</dbReference>
<dbReference type="Gene3D" id="1.10.150.130">
    <property type="match status" value="1"/>
</dbReference>
<dbReference type="Gene3D" id="3.30.160.390">
    <property type="entry name" value="Integrase, DNA-binding domain"/>
    <property type="match status" value="1"/>
</dbReference>
<dbReference type="InterPro" id="IPR011010">
    <property type="entry name" value="DNA_brk_join_enz"/>
</dbReference>
<evidence type="ECO:0000256" key="5">
    <source>
        <dbReference type="PROSITE-ProRule" id="PRU01248"/>
    </source>
</evidence>
<evidence type="ECO:0000313" key="9">
    <source>
        <dbReference type="Proteomes" id="UP000476332"/>
    </source>
</evidence>
<keyword evidence="9" id="KW-1185">Reference proteome</keyword>
<dbReference type="Pfam" id="PF22022">
    <property type="entry name" value="Phage_int_M"/>
    <property type="match status" value="1"/>
</dbReference>
<dbReference type="GO" id="GO:0006310">
    <property type="term" value="P:DNA recombination"/>
    <property type="evidence" value="ECO:0007669"/>
    <property type="project" value="UniProtKB-KW"/>
</dbReference>
<dbReference type="InterPro" id="IPR050808">
    <property type="entry name" value="Phage_Integrase"/>
</dbReference>
<evidence type="ECO:0000259" key="7">
    <source>
        <dbReference type="PROSITE" id="PS51900"/>
    </source>
</evidence>
<dbReference type="SUPFAM" id="SSF56349">
    <property type="entry name" value="DNA breaking-rejoining enzymes"/>
    <property type="match status" value="1"/>
</dbReference>
<evidence type="ECO:0000313" key="8">
    <source>
        <dbReference type="EMBL" id="NDV86544.1"/>
    </source>
</evidence>
<comment type="similarity">
    <text evidence="1">Belongs to the 'phage' integrase family.</text>
</comment>
<dbReference type="PROSITE" id="PS51898">
    <property type="entry name" value="TYR_RECOMBINASE"/>
    <property type="match status" value="1"/>
</dbReference>
<dbReference type="RefSeq" id="WP_163043273.1">
    <property type="nucleotide sequence ID" value="NZ_JAAAMJ010000003.1"/>
</dbReference>
<evidence type="ECO:0000256" key="3">
    <source>
        <dbReference type="ARBA" id="ARBA00023125"/>
    </source>
</evidence>
<dbReference type="Gene3D" id="1.10.443.10">
    <property type="entry name" value="Intergrase catalytic core"/>
    <property type="match status" value="1"/>
</dbReference>
<dbReference type="InterPro" id="IPR053876">
    <property type="entry name" value="Phage_int_M"/>
</dbReference>
<dbReference type="AlphaFoldDB" id="A0A6L9MFC4"/>
<proteinExistence type="inferred from homology"/>
<dbReference type="Pfam" id="PF00589">
    <property type="entry name" value="Phage_integrase"/>
    <property type="match status" value="1"/>
</dbReference>
<sequence length="398" mass="44984">MPLSDVKIRSAPARDKPYKIFDGGGLHLLVTPKEARLWRLKYRFAGREKLLSFGPYPLVSLKLARSKRDAARLQLLEGQDPGEVRRAARLSEERDRALTFDHIAAEYLEKLEREGRAAATMKKTRWLLDIVKPRLGSRPIAQIEAPDVLELLRQIESNGTYETSRRLRSTIGTVFRFAIATGRASSDPTAALKGALVRPQVKLRSALLDPREVGKLLLTIETSSGQPTTKHALCLLALLAPRPGELRLAKWEEFDLDGAVWRVPAERMKMRRPHRVPLPPQALRELAELARCTGDSDFLFPSINSWKKPISENTLNVALKRMGYGADQVTAHGFRATFSTLANESGQWHSDAIERALAHVENNDVRRAYVRGEHWDERVRMALWWADQLDAFRALARA</sequence>
<dbReference type="GO" id="GO:0015074">
    <property type="term" value="P:DNA integration"/>
    <property type="evidence" value="ECO:0007669"/>
    <property type="project" value="UniProtKB-KW"/>
</dbReference>
<evidence type="ECO:0000256" key="4">
    <source>
        <dbReference type="ARBA" id="ARBA00023172"/>
    </source>
</evidence>
<dbReference type="PANTHER" id="PTHR30629">
    <property type="entry name" value="PROPHAGE INTEGRASE"/>
    <property type="match status" value="1"/>
</dbReference>
<feature type="domain" description="Tyr recombinase" evidence="6">
    <location>
        <begin position="202"/>
        <end position="386"/>
    </location>
</feature>
<dbReference type="InterPro" id="IPR038488">
    <property type="entry name" value="Integrase_DNA-bd_sf"/>
</dbReference>
<dbReference type="GO" id="GO:0003677">
    <property type="term" value="F:DNA binding"/>
    <property type="evidence" value="ECO:0007669"/>
    <property type="project" value="UniProtKB-UniRule"/>
</dbReference>
<dbReference type="InterPro" id="IPR025166">
    <property type="entry name" value="Integrase_DNA_bind_dom"/>
</dbReference>
<keyword evidence="2" id="KW-0229">DNA integration</keyword>
<dbReference type="EMBL" id="JAAAMJ010000003">
    <property type="protein sequence ID" value="NDV86544.1"/>
    <property type="molecule type" value="Genomic_DNA"/>
</dbReference>
<dbReference type="InterPro" id="IPR010998">
    <property type="entry name" value="Integrase_recombinase_N"/>
</dbReference>
<keyword evidence="4" id="KW-0233">DNA recombination</keyword>
<dbReference type="PROSITE" id="PS51900">
    <property type="entry name" value="CB"/>
    <property type="match status" value="1"/>
</dbReference>
<dbReference type="Pfam" id="PF13356">
    <property type="entry name" value="Arm-DNA-bind_3"/>
    <property type="match status" value="1"/>
</dbReference>
<comment type="caution">
    <text evidence="8">The sequence shown here is derived from an EMBL/GenBank/DDBJ whole genome shotgun (WGS) entry which is preliminary data.</text>
</comment>
<accession>A0A6L9MFC4</accession>